<protein>
    <recommendedName>
        <fullName evidence="1">SnoaL-like domain-containing protein</fullName>
    </recommendedName>
</protein>
<dbReference type="Proteomes" id="UP001500804">
    <property type="component" value="Unassembled WGS sequence"/>
</dbReference>
<organism evidence="2 3">
    <name type="scientific">Pseudonocardia adelaidensis</name>
    <dbReference type="NCBI Taxonomy" id="648754"/>
    <lineage>
        <taxon>Bacteria</taxon>
        <taxon>Bacillati</taxon>
        <taxon>Actinomycetota</taxon>
        <taxon>Actinomycetes</taxon>
        <taxon>Pseudonocardiales</taxon>
        <taxon>Pseudonocardiaceae</taxon>
        <taxon>Pseudonocardia</taxon>
    </lineage>
</organism>
<feature type="domain" description="SnoaL-like" evidence="1">
    <location>
        <begin position="5"/>
        <end position="124"/>
    </location>
</feature>
<dbReference type="SUPFAM" id="SSF54427">
    <property type="entry name" value="NTF2-like"/>
    <property type="match status" value="1"/>
</dbReference>
<dbReference type="RefSeq" id="WP_345602962.1">
    <property type="nucleotide sequence ID" value="NZ_BAABJO010000002.1"/>
</dbReference>
<evidence type="ECO:0000313" key="3">
    <source>
        <dbReference type="Proteomes" id="UP001500804"/>
    </source>
</evidence>
<dbReference type="Pfam" id="PF13577">
    <property type="entry name" value="SnoaL_4"/>
    <property type="match status" value="1"/>
</dbReference>
<reference evidence="3" key="1">
    <citation type="journal article" date="2019" name="Int. J. Syst. Evol. Microbiol.">
        <title>The Global Catalogue of Microorganisms (GCM) 10K type strain sequencing project: providing services to taxonomists for standard genome sequencing and annotation.</title>
        <authorList>
            <consortium name="The Broad Institute Genomics Platform"/>
            <consortium name="The Broad Institute Genome Sequencing Center for Infectious Disease"/>
            <person name="Wu L."/>
            <person name="Ma J."/>
        </authorList>
    </citation>
    <scope>NUCLEOTIDE SEQUENCE [LARGE SCALE GENOMIC DNA]</scope>
    <source>
        <strain evidence="3">JCM 18302</strain>
    </source>
</reference>
<comment type="caution">
    <text evidence="2">The sequence shown here is derived from an EMBL/GenBank/DDBJ whole genome shotgun (WGS) entry which is preliminary data.</text>
</comment>
<dbReference type="InterPro" id="IPR032710">
    <property type="entry name" value="NTF2-like_dom_sf"/>
</dbReference>
<evidence type="ECO:0000259" key="1">
    <source>
        <dbReference type="Pfam" id="PF13577"/>
    </source>
</evidence>
<evidence type="ECO:0000313" key="2">
    <source>
        <dbReference type="EMBL" id="GAA5111796.1"/>
    </source>
</evidence>
<sequence length="131" mass="14236">MTLTADDIIAIHQLVALHGHLVDGRELHRLDELFTPDVVYDVTAMGQGVVRGIDEFRALSESFADDARNPIGHHVTNIVVTEGADGGATVRSKGIGVLRDGRTGSVVYDDRVSRTPHGWRITARQVSRAGR</sequence>
<dbReference type="EMBL" id="BAABJO010000002">
    <property type="protein sequence ID" value="GAA5111796.1"/>
    <property type="molecule type" value="Genomic_DNA"/>
</dbReference>
<dbReference type="Gene3D" id="3.10.450.50">
    <property type="match status" value="1"/>
</dbReference>
<proteinExistence type="predicted"/>
<keyword evidence="3" id="KW-1185">Reference proteome</keyword>
<name>A0ABP9N8D7_9PSEU</name>
<gene>
    <name evidence="2" type="ORF">GCM10023320_05200</name>
</gene>
<accession>A0ABP9N8D7</accession>
<dbReference type="InterPro" id="IPR037401">
    <property type="entry name" value="SnoaL-like"/>
</dbReference>